<dbReference type="InterPro" id="IPR001789">
    <property type="entry name" value="Sig_transdc_resp-reg_receiver"/>
</dbReference>
<keyword evidence="9" id="KW-1185">Reference proteome</keyword>
<dbReference type="GO" id="GO:0000156">
    <property type="term" value="F:phosphorelay response regulator activity"/>
    <property type="evidence" value="ECO:0007669"/>
    <property type="project" value="InterPro"/>
</dbReference>
<evidence type="ECO:0000259" key="7">
    <source>
        <dbReference type="PROSITE" id="PS50930"/>
    </source>
</evidence>
<feature type="domain" description="HTH LytTR-type" evidence="7">
    <location>
        <begin position="141"/>
        <end position="242"/>
    </location>
</feature>
<dbReference type="PROSITE" id="PS50110">
    <property type="entry name" value="RESPONSE_REGULATORY"/>
    <property type="match status" value="1"/>
</dbReference>
<dbReference type="PANTHER" id="PTHR37299:SF3">
    <property type="entry name" value="STAGE 0 SPORULATION PROTEIN A HOMOLOG"/>
    <property type="match status" value="1"/>
</dbReference>
<evidence type="ECO:0000259" key="6">
    <source>
        <dbReference type="PROSITE" id="PS50110"/>
    </source>
</evidence>
<dbReference type="AlphaFoldDB" id="X0QNS5"/>
<evidence type="ECO:0000256" key="5">
    <source>
        <dbReference type="PROSITE-ProRule" id="PRU00169"/>
    </source>
</evidence>
<dbReference type="Gene3D" id="3.40.50.2300">
    <property type="match status" value="1"/>
</dbReference>
<dbReference type="PANTHER" id="PTHR37299">
    <property type="entry name" value="TRANSCRIPTIONAL REGULATOR-RELATED"/>
    <property type="match status" value="1"/>
</dbReference>
<keyword evidence="2" id="KW-0902">Two-component regulatory system</keyword>
<dbReference type="InterPro" id="IPR046947">
    <property type="entry name" value="LytR-like"/>
</dbReference>
<evidence type="ECO:0000256" key="3">
    <source>
        <dbReference type="ARBA" id="ARBA00023159"/>
    </source>
</evidence>
<name>X0QNS5_9LACO</name>
<dbReference type="CDD" id="cd17533">
    <property type="entry name" value="REC_LytTR_AgrA-like"/>
    <property type="match status" value="1"/>
</dbReference>
<keyword evidence="1" id="KW-0963">Cytoplasm</keyword>
<dbReference type="SMART" id="SM00850">
    <property type="entry name" value="LytTR"/>
    <property type="match status" value="1"/>
</dbReference>
<dbReference type="RefSeq" id="WP_035453318.1">
    <property type="nucleotide sequence ID" value="NZ_AZGA01000057.1"/>
</dbReference>
<evidence type="ECO:0000313" key="9">
    <source>
        <dbReference type="Proteomes" id="UP000051236"/>
    </source>
</evidence>
<dbReference type="PATRIC" id="fig|1423734.3.peg.3347"/>
<evidence type="ECO:0000313" key="8">
    <source>
        <dbReference type="EMBL" id="KRM33212.1"/>
    </source>
</evidence>
<accession>X0QNS5</accession>
<gene>
    <name evidence="8" type="ORF">FC83_GL003295</name>
</gene>
<dbReference type="PROSITE" id="PS50930">
    <property type="entry name" value="HTH_LYTTR"/>
    <property type="match status" value="1"/>
</dbReference>
<feature type="modified residue" description="4-aspartylphosphate" evidence="5">
    <location>
        <position position="59"/>
    </location>
</feature>
<comment type="function">
    <text evidence="4">Required for high-level post-exponential phase expression of a series of secreted proteins.</text>
</comment>
<dbReference type="GO" id="GO:0003677">
    <property type="term" value="F:DNA binding"/>
    <property type="evidence" value="ECO:0007669"/>
    <property type="project" value="InterPro"/>
</dbReference>
<dbReference type="eggNOG" id="COG3279">
    <property type="taxonomic scope" value="Bacteria"/>
</dbReference>
<dbReference type="Gene3D" id="2.40.50.1020">
    <property type="entry name" value="LytTr DNA-binding domain"/>
    <property type="match status" value="1"/>
</dbReference>
<keyword evidence="5" id="KW-0597">Phosphoprotein</keyword>
<comment type="caution">
    <text evidence="8">The sequence shown here is derived from an EMBL/GenBank/DDBJ whole genome shotgun (WGS) entry which is preliminary data.</text>
</comment>
<dbReference type="Proteomes" id="UP000051236">
    <property type="component" value="Unassembled WGS sequence"/>
</dbReference>
<dbReference type="OrthoDB" id="9809318at2"/>
<keyword evidence="3" id="KW-0010">Activator</keyword>
<dbReference type="InterPro" id="IPR011006">
    <property type="entry name" value="CheY-like_superfamily"/>
</dbReference>
<dbReference type="InterPro" id="IPR007492">
    <property type="entry name" value="LytTR_DNA-bd_dom"/>
</dbReference>
<evidence type="ECO:0000256" key="1">
    <source>
        <dbReference type="ARBA" id="ARBA00022490"/>
    </source>
</evidence>
<evidence type="ECO:0000256" key="4">
    <source>
        <dbReference type="ARBA" id="ARBA00037164"/>
    </source>
</evidence>
<dbReference type="SUPFAM" id="SSF52172">
    <property type="entry name" value="CheY-like"/>
    <property type="match status" value="1"/>
</dbReference>
<proteinExistence type="predicted"/>
<organism evidence="8 9">
    <name type="scientific">Agrilactobacillus composti DSM 18527 = JCM 14202</name>
    <dbReference type="NCBI Taxonomy" id="1423734"/>
    <lineage>
        <taxon>Bacteria</taxon>
        <taxon>Bacillati</taxon>
        <taxon>Bacillota</taxon>
        <taxon>Bacilli</taxon>
        <taxon>Lactobacillales</taxon>
        <taxon>Lactobacillaceae</taxon>
        <taxon>Agrilactobacillus</taxon>
    </lineage>
</organism>
<protein>
    <submittedName>
        <fullName evidence="8">Response regulator protein</fullName>
    </submittedName>
</protein>
<feature type="domain" description="Response regulatory" evidence="6">
    <location>
        <begin position="2"/>
        <end position="126"/>
    </location>
</feature>
<dbReference type="EMBL" id="AZGA01000057">
    <property type="protein sequence ID" value="KRM33212.1"/>
    <property type="molecule type" value="Genomic_DNA"/>
</dbReference>
<dbReference type="Pfam" id="PF04397">
    <property type="entry name" value="LytTR"/>
    <property type="match status" value="1"/>
</dbReference>
<sequence length="245" mass="28271">MNIFILEDDILQQQKLKRLLDQFVADLKATKVQIKTSDRPQRLLAQMATAPINNLYFLDITIGAQKKAGLELAEQIRQLDPYGTISFVTTYSEFLPLTYDYKVAALHFIPKDDPQKYHDQVLDSLKTALAHQQLPLADDTFSLKNNYTNLQVPYEEILYFETTGLNHKVNLVMRHKRCEFFGSLKAIAAMDPRLFRCHQSFVINLENVTALDHHERLVYFGADTYCLVARNKIRELQQRLGALHG</sequence>
<dbReference type="STRING" id="1423734.FC83_GL003295"/>
<evidence type="ECO:0000256" key="2">
    <source>
        <dbReference type="ARBA" id="ARBA00023012"/>
    </source>
</evidence>
<reference evidence="8 9" key="1">
    <citation type="journal article" date="2015" name="Genome Announc.">
        <title>Expanding the biotechnology potential of lactobacilli through comparative genomics of 213 strains and associated genera.</title>
        <authorList>
            <person name="Sun Z."/>
            <person name="Harris H.M."/>
            <person name="McCann A."/>
            <person name="Guo C."/>
            <person name="Argimon S."/>
            <person name="Zhang W."/>
            <person name="Yang X."/>
            <person name="Jeffery I.B."/>
            <person name="Cooney J.C."/>
            <person name="Kagawa T.F."/>
            <person name="Liu W."/>
            <person name="Song Y."/>
            <person name="Salvetti E."/>
            <person name="Wrobel A."/>
            <person name="Rasinkangas P."/>
            <person name="Parkhill J."/>
            <person name="Rea M.C."/>
            <person name="O'Sullivan O."/>
            <person name="Ritari J."/>
            <person name="Douillard F.P."/>
            <person name="Paul Ross R."/>
            <person name="Yang R."/>
            <person name="Briner A.E."/>
            <person name="Felis G.E."/>
            <person name="de Vos W.M."/>
            <person name="Barrangou R."/>
            <person name="Klaenhammer T.R."/>
            <person name="Caufield P.W."/>
            <person name="Cui Y."/>
            <person name="Zhang H."/>
            <person name="O'Toole P.W."/>
        </authorList>
    </citation>
    <scope>NUCLEOTIDE SEQUENCE [LARGE SCALE GENOMIC DNA]</scope>
    <source>
        <strain evidence="8 9">DSM 18527</strain>
    </source>
</reference>